<keyword evidence="3" id="KW-1185">Reference proteome</keyword>
<dbReference type="Proteomes" id="UP001146351">
    <property type="component" value="Unassembled WGS sequence"/>
</dbReference>
<dbReference type="OrthoDB" id="4345492at2759"/>
<comment type="caution">
    <text evidence="2">The sequence shown here is derived from an EMBL/GenBank/DDBJ whole genome shotgun (WGS) entry which is preliminary data.</text>
</comment>
<gene>
    <name evidence="2" type="ORF">N7492_004897</name>
</gene>
<feature type="region of interest" description="Disordered" evidence="1">
    <location>
        <begin position="1"/>
        <end position="52"/>
    </location>
</feature>
<protein>
    <submittedName>
        <fullName evidence="2">Uncharacterized protein</fullName>
    </submittedName>
</protein>
<proteinExistence type="predicted"/>
<accession>A0A9W9I8G7</accession>
<dbReference type="EMBL" id="JAPQKO010000003">
    <property type="protein sequence ID" value="KAJ5172304.1"/>
    <property type="molecule type" value="Genomic_DNA"/>
</dbReference>
<evidence type="ECO:0000313" key="3">
    <source>
        <dbReference type="Proteomes" id="UP001146351"/>
    </source>
</evidence>
<name>A0A9W9I8G7_9EURO</name>
<feature type="region of interest" description="Disordered" evidence="1">
    <location>
        <begin position="120"/>
        <end position="162"/>
    </location>
</feature>
<dbReference type="AlphaFoldDB" id="A0A9W9I8G7"/>
<feature type="compositionally biased region" description="Polar residues" evidence="1">
    <location>
        <begin position="148"/>
        <end position="160"/>
    </location>
</feature>
<sequence>MSSPHSGPGSMPGLDADNNPDLDNLTGPRNSPIKRSQPLRDVDWRDGPQALNTGTKFRAAHGQRCGMVAPEDQECRQCGRENGTFASCVVNVVDDELQFGARYIGTTLPDWVLDYARTKNPSFEPSVNREDSPSPEKLRSRPDRAPFNTPSAGCISSSPAPGTVESPFSPYSTGMNSSLAAEWYSSPLDHLELQGNLESMQQIRRELLTARQRVDQDIAWLTAEIQKQTRNTALVDLLTKVMHS</sequence>
<dbReference type="Pfam" id="PF12511">
    <property type="entry name" value="DUF3716"/>
    <property type="match status" value="1"/>
</dbReference>
<feature type="compositionally biased region" description="Basic and acidic residues" evidence="1">
    <location>
        <begin position="127"/>
        <end position="144"/>
    </location>
</feature>
<evidence type="ECO:0000313" key="2">
    <source>
        <dbReference type="EMBL" id="KAJ5172304.1"/>
    </source>
</evidence>
<feature type="compositionally biased region" description="Low complexity" evidence="1">
    <location>
        <begin position="1"/>
        <end position="25"/>
    </location>
</feature>
<reference evidence="2" key="2">
    <citation type="journal article" date="2023" name="IMA Fungus">
        <title>Comparative genomic study of the Penicillium genus elucidates a diverse pangenome and 15 lateral gene transfer events.</title>
        <authorList>
            <person name="Petersen C."/>
            <person name="Sorensen T."/>
            <person name="Nielsen M.R."/>
            <person name="Sondergaard T.E."/>
            <person name="Sorensen J.L."/>
            <person name="Fitzpatrick D.A."/>
            <person name="Frisvad J.C."/>
            <person name="Nielsen K.L."/>
        </authorList>
    </citation>
    <scope>NUCLEOTIDE SEQUENCE</scope>
    <source>
        <strain evidence="2">IBT 21917</strain>
    </source>
</reference>
<organism evidence="2 3">
    <name type="scientific">Penicillium capsulatum</name>
    <dbReference type="NCBI Taxonomy" id="69766"/>
    <lineage>
        <taxon>Eukaryota</taxon>
        <taxon>Fungi</taxon>
        <taxon>Dikarya</taxon>
        <taxon>Ascomycota</taxon>
        <taxon>Pezizomycotina</taxon>
        <taxon>Eurotiomycetes</taxon>
        <taxon>Eurotiomycetidae</taxon>
        <taxon>Eurotiales</taxon>
        <taxon>Aspergillaceae</taxon>
        <taxon>Penicillium</taxon>
    </lineage>
</organism>
<evidence type="ECO:0000256" key="1">
    <source>
        <dbReference type="SAM" id="MobiDB-lite"/>
    </source>
</evidence>
<reference evidence="2" key="1">
    <citation type="submission" date="2022-11" db="EMBL/GenBank/DDBJ databases">
        <authorList>
            <person name="Petersen C."/>
        </authorList>
    </citation>
    <scope>NUCLEOTIDE SEQUENCE</scope>
    <source>
        <strain evidence="2">IBT 21917</strain>
    </source>
</reference>
<dbReference type="InterPro" id="IPR022190">
    <property type="entry name" value="DUF3716"/>
</dbReference>